<evidence type="ECO:0000313" key="2">
    <source>
        <dbReference type="Proteomes" id="UP000789405"/>
    </source>
</evidence>
<dbReference type="Proteomes" id="UP000789405">
    <property type="component" value="Unassembled WGS sequence"/>
</dbReference>
<gene>
    <name evidence="1" type="ORF">DERYTH_LOCUS7195</name>
</gene>
<reference evidence="1" key="1">
    <citation type="submission" date="2021-06" db="EMBL/GenBank/DDBJ databases">
        <authorList>
            <person name="Kallberg Y."/>
            <person name="Tangrot J."/>
            <person name="Rosling A."/>
        </authorList>
    </citation>
    <scope>NUCLEOTIDE SEQUENCE</scope>
    <source>
        <strain evidence="1">MA453B</strain>
    </source>
</reference>
<dbReference type="EMBL" id="CAJVPY010003431">
    <property type="protein sequence ID" value="CAG8591679.1"/>
    <property type="molecule type" value="Genomic_DNA"/>
</dbReference>
<name>A0A9N9C533_9GLOM</name>
<proteinExistence type="predicted"/>
<evidence type="ECO:0000313" key="1">
    <source>
        <dbReference type="EMBL" id="CAG8591679.1"/>
    </source>
</evidence>
<protein>
    <submittedName>
        <fullName evidence="1">15429_t:CDS:1</fullName>
    </submittedName>
</protein>
<dbReference type="AlphaFoldDB" id="A0A9N9C533"/>
<organism evidence="1 2">
    <name type="scientific">Dentiscutata erythropus</name>
    <dbReference type="NCBI Taxonomy" id="1348616"/>
    <lineage>
        <taxon>Eukaryota</taxon>
        <taxon>Fungi</taxon>
        <taxon>Fungi incertae sedis</taxon>
        <taxon>Mucoromycota</taxon>
        <taxon>Glomeromycotina</taxon>
        <taxon>Glomeromycetes</taxon>
        <taxon>Diversisporales</taxon>
        <taxon>Gigasporaceae</taxon>
        <taxon>Dentiscutata</taxon>
    </lineage>
</organism>
<comment type="caution">
    <text evidence="1">The sequence shown here is derived from an EMBL/GenBank/DDBJ whole genome shotgun (WGS) entry which is preliminary data.</text>
</comment>
<sequence>MINFNFEELVWFVRIIFGRFRVKRSGSSEKVLVLIDLGSPSEALPELVEASSILIVFEGP</sequence>
<keyword evidence="2" id="KW-1185">Reference proteome</keyword>
<accession>A0A9N9C533</accession>